<protein>
    <submittedName>
        <fullName evidence="11">Transcriptional repressor</fullName>
    </submittedName>
</protein>
<evidence type="ECO:0000256" key="7">
    <source>
        <dbReference type="ARBA" id="ARBA00023015"/>
    </source>
</evidence>
<feature type="binding site" evidence="10">
    <location>
        <position position="98"/>
    </location>
    <ligand>
        <name>Zn(2+)</name>
        <dbReference type="ChEBI" id="CHEBI:29105"/>
    </ligand>
</feature>
<comment type="cofactor">
    <cofactor evidence="10">
        <name>Zn(2+)</name>
        <dbReference type="ChEBI" id="CHEBI:29105"/>
    </cofactor>
    <text evidence="10">Binds 1 zinc ion per subunit.</text>
</comment>
<evidence type="ECO:0000313" key="12">
    <source>
        <dbReference type="Proteomes" id="UP000601171"/>
    </source>
</evidence>
<comment type="subcellular location">
    <subcellularLocation>
        <location evidence="1">Cytoplasm</location>
    </subcellularLocation>
</comment>
<keyword evidence="8" id="KW-0238">DNA-binding</keyword>
<keyword evidence="5 10" id="KW-0479">Metal-binding</keyword>
<evidence type="ECO:0000256" key="9">
    <source>
        <dbReference type="ARBA" id="ARBA00023163"/>
    </source>
</evidence>
<keyword evidence="6 10" id="KW-0862">Zinc</keyword>
<dbReference type="RefSeq" id="WP_262428908.1">
    <property type="nucleotide sequence ID" value="NZ_JACRTG010000011.1"/>
</dbReference>
<evidence type="ECO:0000256" key="8">
    <source>
        <dbReference type="ARBA" id="ARBA00023125"/>
    </source>
</evidence>
<dbReference type="EMBL" id="JACRTG010000011">
    <property type="protein sequence ID" value="MBC8587449.1"/>
    <property type="molecule type" value="Genomic_DNA"/>
</dbReference>
<dbReference type="GO" id="GO:0003700">
    <property type="term" value="F:DNA-binding transcription factor activity"/>
    <property type="evidence" value="ECO:0007669"/>
    <property type="project" value="InterPro"/>
</dbReference>
<dbReference type="InterPro" id="IPR043135">
    <property type="entry name" value="Fur_C"/>
</dbReference>
<evidence type="ECO:0000256" key="1">
    <source>
        <dbReference type="ARBA" id="ARBA00004496"/>
    </source>
</evidence>
<dbReference type="Gene3D" id="1.10.10.10">
    <property type="entry name" value="Winged helix-like DNA-binding domain superfamily/Winged helix DNA-binding domain"/>
    <property type="match status" value="1"/>
</dbReference>
<dbReference type="Proteomes" id="UP000601171">
    <property type="component" value="Unassembled WGS sequence"/>
</dbReference>
<keyword evidence="9" id="KW-0804">Transcription</keyword>
<dbReference type="CDD" id="cd07153">
    <property type="entry name" value="Fur_like"/>
    <property type="match status" value="1"/>
</dbReference>
<comment type="caution">
    <text evidence="11">The sequence shown here is derived from an EMBL/GenBank/DDBJ whole genome shotgun (WGS) entry which is preliminary data.</text>
</comment>
<organism evidence="11 12">
    <name type="scientific">Paratissierella segnis</name>
    <dbReference type="NCBI Taxonomy" id="2763679"/>
    <lineage>
        <taxon>Bacteria</taxon>
        <taxon>Bacillati</taxon>
        <taxon>Bacillota</taxon>
        <taxon>Tissierellia</taxon>
        <taxon>Tissierellales</taxon>
        <taxon>Tissierellaceae</taxon>
        <taxon>Paratissierella</taxon>
    </lineage>
</organism>
<evidence type="ECO:0000256" key="3">
    <source>
        <dbReference type="ARBA" id="ARBA00022490"/>
    </source>
</evidence>
<dbReference type="GO" id="GO:0045892">
    <property type="term" value="P:negative regulation of DNA-templated transcription"/>
    <property type="evidence" value="ECO:0007669"/>
    <property type="project" value="TreeGrafter"/>
</dbReference>
<dbReference type="SUPFAM" id="SSF46785">
    <property type="entry name" value="Winged helix' DNA-binding domain"/>
    <property type="match status" value="1"/>
</dbReference>
<keyword evidence="12" id="KW-1185">Reference proteome</keyword>
<evidence type="ECO:0000256" key="6">
    <source>
        <dbReference type="ARBA" id="ARBA00022833"/>
    </source>
</evidence>
<comment type="similarity">
    <text evidence="2">Belongs to the Fur family.</text>
</comment>
<dbReference type="PANTHER" id="PTHR33202">
    <property type="entry name" value="ZINC UPTAKE REGULATION PROTEIN"/>
    <property type="match status" value="1"/>
</dbReference>
<dbReference type="Gene3D" id="3.30.1490.190">
    <property type="match status" value="1"/>
</dbReference>
<keyword evidence="4" id="KW-0678">Repressor</keyword>
<gene>
    <name evidence="11" type="ORF">H8707_04245</name>
</gene>
<accession>A0A926EVX8</accession>
<name>A0A926EVX8_9FIRM</name>
<dbReference type="Pfam" id="PF01475">
    <property type="entry name" value="FUR"/>
    <property type="match status" value="1"/>
</dbReference>
<dbReference type="PANTHER" id="PTHR33202:SF8">
    <property type="entry name" value="PEROXIDE-RESPONSIVE REPRESSOR PERR"/>
    <property type="match status" value="1"/>
</dbReference>
<evidence type="ECO:0000256" key="10">
    <source>
        <dbReference type="PIRSR" id="PIRSR602481-1"/>
    </source>
</evidence>
<reference evidence="11" key="1">
    <citation type="submission" date="2020-08" db="EMBL/GenBank/DDBJ databases">
        <title>Genome public.</title>
        <authorList>
            <person name="Liu C."/>
            <person name="Sun Q."/>
        </authorList>
    </citation>
    <scope>NUCLEOTIDE SEQUENCE</scope>
    <source>
        <strain evidence="11">BX21</strain>
    </source>
</reference>
<feature type="binding site" evidence="10">
    <location>
        <position position="132"/>
    </location>
    <ligand>
        <name>Zn(2+)</name>
        <dbReference type="ChEBI" id="CHEBI:29105"/>
    </ligand>
</feature>
<dbReference type="GO" id="GO:1900376">
    <property type="term" value="P:regulation of secondary metabolite biosynthetic process"/>
    <property type="evidence" value="ECO:0007669"/>
    <property type="project" value="TreeGrafter"/>
</dbReference>
<proteinExistence type="inferred from homology"/>
<keyword evidence="3" id="KW-0963">Cytoplasm</keyword>
<feature type="binding site" evidence="10">
    <location>
        <position position="135"/>
    </location>
    <ligand>
        <name>Zn(2+)</name>
        <dbReference type="ChEBI" id="CHEBI:29105"/>
    </ligand>
</feature>
<feature type="binding site" evidence="10">
    <location>
        <position position="95"/>
    </location>
    <ligand>
        <name>Zn(2+)</name>
        <dbReference type="ChEBI" id="CHEBI:29105"/>
    </ligand>
</feature>
<dbReference type="InterPro" id="IPR036390">
    <property type="entry name" value="WH_DNA-bd_sf"/>
</dbReference>
<dbReference type="AlphaFoldDB" id="A0A926EVX8"/>
<evidence type="ECO:0000256" key="4">
    <source>
        <dbReference type="ARBA" id="ARBA00022491"/>
    </source>
</evidence>
<sequence>MDISIKKIAHSLSAKGIKPSHQRIKIMEYLLKNRCHPTVDMIYTDLQEEIPTLSKTTVYNTLNLFTESELVRVLSIDGIESKYDINVENHGHFICESCGKLYDFPIDIDKYVIDELIDFKINEKNVYYKGICPRCLKK</sequence>
<dbReference type="GO" id="GO:0008270">
    <property type="term" value="F:zinc ion binding"/>
    <property type="evidence" value="ECO:0007669"/>
    <property type="project" value="TreeGrafter"/>
</dbReference>
<dbReference type="GO" id="GO:0000976">
    <property type="term" value="F:transcription cis-regulatory region binding"/>
    <property type="evidence" value="ECO:0007669"/>
    <property type="project" value="TreeGrafter"/>
</dbReference>
<dbReference type="InterPro" id="IPR036388">
    <property type="entry name" value="WH-like_DNA-bd_sf"/>
</dbReference>
<keyword evidence="7" id="KW-0805">Transcription regulation</keyword>
<dbReference type="FunFam" id="1.10.10.10:FF:000007">
    <property type="entry name" value="Ferric uptake regulation protein"/>
    <property type="match status" value="1"/>
</dbReference>
<evidence type="ECO:0000256" key="5">
    <source>
        <dbReference type="ARBA" id="ARBA00022723"/>
    </source>
</evidence>
<evidence type="ECO:0000256" key="2">
    <source>
        <dbReference type="ARBA" id="ARBA00007957"/>
    </source>
</evidence>
<evidence type="ECO:0000313" key="11">
    <source>
        <dbReference type="EMBL" id="MBC8587449.1"/>
    </source>
</evidence>
<dbReference type="GO" id="GO:0005737">
    <property type="term" value="C:cytoplasm"/>
    <property type="evidence" value="ECO:0007669"/>
    <property type="project" value="UniProtKB-SubCell"/>
</dbReference>
<dbReference type="InterPro" id="IPR002481">
    <property type="entry name" value="FUR"/>
</dbReference>